<keyword evidence="2" id="KW-1185">Reference proteome</keyword>
<dbReference type="EMBL" id="CALLCH030000003">
    <property type="protein sequence ID" value="CAI4211877.1"/>
    <property type="molecule type" value="Genomic_DNA"/>
</dbReference>
<dbReference type="InterPro" id="IPR052058">
    <property type="entry name" value="Alcohol_O-acetyltransferase"/>
</dbReference>
<dbReference type="AlphaFoldDB" id="A0A9P1GWZ1"/>
<comment type="caution">
    <text evidence="1">The sequence shown here is derived from an EMBL/GenBank/DDBJ whole genome shotgun (WGS) entry which is preliminary data.</text>
</comment>
<organism evidence="1 2">
    <name type="scientific">Parascedosporium putredinis</name>
    <dbReference type="NCBI Taxonomy" id="1442378"/>
    <lineage>
        <taxon>Eukaryota</taxon>
        <taxon>Fungi</taxon>
        <taxon>Dikarya</taxon>
        <taxon>Ascomycota</taxon>
        <taxon>Pezizomycotina</taxon>
        <taxon>Sordariomycetes</taxon>
        <taxon>Hypocreomycetidae</taxon>
        <taxon>Microascales</taxon>
        <taxon>Microascaceae</taxon>
        <taxon>Parascedosporium</taxon>
    </lineage>
</organism>
<name>A0A9P1GWZ1_9PEZI</name>
<dbReference type="GO" id="GO:0008080">
    <property type="term" value="F:N-acetyltransferase activity"/>
    <property type="evidence" value="ECO:0007669"/>
    <property type="project" value="TreeGrafter"/>
</dbReference>
<dbReference type="SUPFAM" id="SSF52777">
    <property type="entry name" value="CoA-dependent acyltransferases"/>
    <property type="match status" value="1"/>
</dbReference>
<dbReference type="OrthoDB" id="2150604at2759"/>
<proteinExistence type="predicted"/>
<protein>
    <recommendedName>
        <fullName evidence="3">Alcohol acetyltransferase</fullName>
    </recommendedName>
</protein>
<evidence type="ECO:0000313" key="2">
    <source>
        <dbReference type="Proteomes" id="UP000838763"/>
    </source>
</evidence>
<accession>A0A9P1GWZ1</accession>
<reference evidence="1" key="1">
    <citation type="submission" date="2022-11" db="EMBL/GenBank/DDBJ databases">
        <authorList>
            <person name="Scott C."/>
            <person name="Bruce N."/>
        </authorList>
    </citation>
    <scope>NUCLEOTIDE SEQUENCE</scope>
</reference>
<dbReference type="PANTHER" id="PTHR28037">
    <property type="entry name" value="ALCOHOL O-ACETYLTRANSFERASE 1-RELATED"/>
    <property type="match status" value="1"/>
</dbReference>
<sequence length="429" mass="46329">MVRPEEHSGLSHTNDPAFTHLPTIDLGNHFEWQPVSPGEPEEAVLVKVVEAKHSTPWPDIVNRSPWSITIIGNPEAAPHVDVVFAYHHAIGDGLSGKIIQNALLSALLKTPIPSGDIPDALPTLRYPEPPSLPPSQEDAVNITLSWRYILKAIWSEIRPSFLAPAVPKYWSGAPIDLARPYKTRARIVTIDGETASNLVALCRTHGTTLTGLAHALMFTSFIRQLPDEKVYLSQTPMTLRPYASAPGWDLNKTMSVLVTSFTHSFTPEEVAALRSRLSEGTSGDDAGSSLEDKIWEVAGRVKRELNKRAETLPADDIVGLLRWVSDWHERAKKLDGKARSSSWEVSNVGVISGGDDSGVAARISRHVFTQSAVVTGAGVGASVAGCKESGTVTIGLTWQDGVIDDALVEGVASDLEKWSVSLGASGKLR</sequence>
<dbReference type="PANTHER" id="PTHR28037:SF1">
    <property type="entry name" value="ALCOHOL O-ACETYLTRANSFERASE 1-RELATED"/>
    <property type="match status" value="1"/>
</dbReference>
<dbReference type="Proteomes" id="UP000838763">
    <property type="component" value="Unassembled WGS sequence"/>
</dbReference>
<evidence type="ECO:0008006" key="3">
    <source>
        <dbReference type="Google" id="ProtNLM"/>
    </source>
</evidence>
<gene>
    <name evidence="1" type="ORF">PPNO1_LOCUS1649</name>
</gene>
<evidence type="ECO:0000313" key="1">
    <source>
        <dbReference type="EMBL" id="CAI4211877.1"/>
    </source>
</evidence>